<organism evidence="1">
    <name type="scientific">Arundo donax</name>
    <name type="common">Giant reed</name>
    <name type="synonym">Donax arundinaceus</name>
    <dbReference type="NCBI Taxonomy" id="35708"/>
    <lineage>
        <taxon>Eukaryota</taxon>
        <taxon>Viridiplantae</taxon>
        <taxon>Streptophyta</taxon>
        <taxon>Embryophyta</taxon>
        <taxon>Tracheophyta</taxon>
        <taxon>Spermatophyta</taxon>
        <taxon>Magnoliopsida</taxon>
        <taxon>Liliopsida</taxon>
        <taxon>Poales</taxon>
        <taxon>Poaceae</taxon>
        <taxon>PACMAD clade</taxon>
        <taxon>Arundinoideae</taxon>
        <taxon>Arundineae</taxon>
        <taxon>Arundo</taxon>
    </lineage>
</organism>
<dbReference type="EMBL" id="GBRH01243261">
    <property type="protein sequence ID" value="JAD54634.1"/>
    <property type="molecule type" value="Transcribed_RNA"/>
</dbReference>
<dbReference type="AlphaFoldDB" id="A0A0A9ASE9"/>
<sequence>MQLGNCISTYFISRFEHAGYSDSAFLGTLCSPSLCLGESVPL</sequence>
<accession>A0A0A9ASE9</accession>
<evidence type="ECO:0000313" key="1">
    <source>
        <dbReference type="EMBL" id="JAD54634.1"/>
    </source>
</evidence>
<proteinExistence type="predicted"/>
<reference evidence="1" key="1">
    <citation type="submission" date="2014-09" db="EMBL/GenBank/DDBJ databases">
        <authorList>
            <person name="Magalhaes I.L.F."/>
            <person name="Oliveira U."/>
            <person name="Santos F.R."/>
            <person name="Vidigal T.H.D.A."/>
            <person name="Brescovit A.D."/>
            <person name="Santos A.J."/>
        </authorList>
    </citation>
    <scope>NUCLEOTIDE SEQUENCE</scope>
    <source>
        <tissue evidence="1">Shoot tissue taken approximately 20 cm above the soil surface</tissue>
    </source>
</reference>
<protein>
    <submittedName>
        <fullName evidence="1">Uncharacterized protein</fullName>
    </submittedName>
</protein>
<reference evidence="1" key="2">
    <citation type="journal article" date="2015" name="Data Brief">
        <title>Shoot transcriptome of the giant reed, Arundo donax.</title>
        <authorList>
            <person name="Barrero R.A."/>
            <person name="Guerrero F.D."/>
            <person name="Moolhuijzen P."/>
            <person name="Goolsby J.A."/>
            <person name="Tidwell J."/>
            <person name="Bellgard S.E."/>
            <person name="Bellgard M.I."/>
        </authorList>
    </citation>
    <scope>NUCLEOTIDE SEQUENCE</scope>
    <source>
        <tissue evidence="1">Shoot tissue taken approximately 20 cm above the soil surface</tissue>
    </source>
</reference>
<name>A0A0A9ASE9_ARUDO</name>